<evidence type="ECO:0000256" key="1">
    <source>
        <dbReference type="SAM" id="SignalP"/>
    </source>
</evidence>
<feature type="chain" id="PRO_5003117322" description="Secreted protein" evidence="1">
    <location>
        <begin position="21"/>
        <end position="116"/>
    </location>
</feature>
<evidence type="ECO:0000313" key="2">
    <source>
        <dbReference type="EMBL" id="CBN78227.1"/>
    </source>
</evidence>
<evidence type="ECO:0000313" key="3">
    <source>
        <dbReference type="Proteomes" id="UP000002630"/>
    </source>
</evidence>
<organism evidence="2 3">
    <name type="scientific">Ectocarpus siliculosus</name>
    <name type="common">Brown alga</name>
    <name type="synonym">Conferva siliculosa</name>
    <dbReference type="NCBI Taxonomy" id="2880"/>
    <lineage>
        <taxon>Eukaryota</taxon>
        <taxon>Sar</taxon>
        <taxon>Stramenopiles</taxon>
        <taxon>Ochrophyta</taxon>
        <taxon>PX clade</taxon>
        <taxon>Phaeophyceae</taxon>
        <taxon>Ectocarpales</taxon>
        <taxon>Ectocarpaceae</taxon>
        <taxon>Ectocarpus</taxon>
    </lineage>
</organism>
<gene>
    <name evidence="2" type="ORF">Esi_0005_0013</name>
</gene>
<accession>D8LNL7</accession>
<keyword evidence="1" id="KW-0732">Signal</keyword>
<sequence length="116" mass="12713">MLITALSLAWFLSCLAGVSGNAVPLGRANERRHLLAPAAVNDVNLAHFFMGHGVVGGSEPVFVFLRKVDGVSISPFALTGRKRIGERRFFLSTCTRKAWFHKVHVFAYLPSRSSLS</sequence>
<dbReference type="EMBL" id="FN649760">
    <property type="protein sequence ID" value="CBN78227.1"/>
    <property type="molecule type" value="Genomic_DNA"/>
</dbReference>
<dbReference type="AlphaFoldDB" id="D8LNL7"/>
<proteinExistence type="predicted"/>
<evidence type="ECO:0008006" key="4">
    <source>
        <dbReference type="Google" id="ProtNLM"/>
    </source>
</evidence>
<dbReference type="InParanoid" id="D8LNL7"/>
<keyword evidence="3" id="KW-1185">Reference proteome</keyword>
<reference evidence="2 3" key="1">
    <citation type="journal article" date="2010" name="Nature">
        <title>The Ectocarpus genome and the independent evolution of multicellularity in brown algae.</title>
        <authorList>
            <person name="Cock J.M."/>
            <person name="Sterck L."/>
            <person name="Rouze P."/>
            <person name="Scornet D."/>
            <person name="Allen A.E."/>
            <person name="Amoutzias G."/>
            <person name="Anthouard V."/>
            <person name="Artiguenave F."/>
            <person name="Aury J.M."/>
            <person name="Badger J.H."/>
            <person name="Beszteri B."/>
            <person name="Billiau K."/>
            <person name="Bonnet E."/>
            <person name="Bothwell J.H."/>
            <person name="Bowler C."/>
            <person name="Boyen C."/>
            <person name="Brownlee C."/>
            <person name="Carrano C.J."/>
            <person name="Charrier B."/>
            <person name="Cho G.Y."/>
            <person name="Coelho S.M."/>
            <person name="Collen J."/>
            <person name="Corre E."/>
            <person name="Da Silva C."/>
            <person name="Delage L."/>
            <person name="Delaroque N."/>
            <person name="Dittami S.M."/>
            <person name="Doulbeau S."/>
            <person name="Elias M."/>
            <person name="Farnham G."/>
            <person name="Gachon C.M."/>
            <person name="Gschloessl B."/>
            <person name="Heesch S."/>
            <person name="Jabbari K."/>
            <person name="Jubin C."/>
            <person name="Kawai H."/>
            <person name="Kimura K."/>
            <person name="Kloareg B."/>
            <person name="Kupper F.C."/>
            <person name="Lang D."/>
            <person name="Le Bail A."/>
            <person name="Leblanc C."/>
            <person name="Lerouge P."/>
            <person name="Lohr M."/>
            <person name="Lopez P.J."/>
            <person name="Martens C."/>
            <person name="Maumus F."/>
            <person name="Michel G."/>
            <person name="Miranda-Saavedra D."/>
            <person name="Morales J."/>
            <person name="Moreau H."/>
            <person name="Motomura T."/>
            <person name="Nagasato C."/>
            <person name="Napoli C.A."/>
            <person name="Nelson D.R."/>
            <person name="Nyvall-Collen P."/>
            <person name="Peters A.F."/>
            <person name="Pommier C."/>
            <person name="Potin P."/>
            <person name="Poulain J."/>
            <person name="Quesneville H."/>
            <person name="Read B."/>
            <person name="Rensing S.A."/>
            <person name="Ritter A."/>
            <person name="Rousvoal S."/>
            <person name="Samanta M."/>
            <person name="Samson G."/>
            <person name="Schroeder D.C."/>
            <person name="Segurens B."/>
            <person name="Strittmatter M."/>
            <person name="Tonon T."/>
            <person name="Tregear J.W."/>
            <person name="Valentin K."/>
            <person name="von Dassow P."/>
            <person name="Yamagishi T."/>
            <person name="Van de Peer Y."/>
            <person name="Wincker P."/>
        </authorList>
    </citation>
    <scope>NUCLEOTIDE SEQUENCE [LARGE SCALE GENOMIC DNA]</scope>
    <source>
        <strain evidence="3">Ec32 / CCAP1310/4</strain>
    </source>
</reference>
<feature type="signal peptide" evidence="1">
    <location>
        <begin position="1"/>
        <end position="20"/>
    </location>
</feature>
<dbReference type="Proteomes" id="UP000002630">
    <property type="component" value="Unassembled WGS sequence"/>
</dbReference>
<name>D8LNL7_ECTSI</name>
<protein>
    <recommendedName>
        <fullName evidence="4">Secreted protein</fullName>
    </recommendedName>
</protein>